<name>A0A7C1CDP7_9CREN</name>
<evidence type="ECO:0000313" key="2">
    <source>
        <dbReference type="EMBL" id="HDP15597.1"/>
    </source>
</evidence>
<protein>
    <submittedName>
        <fullName evidence="2">Uncharacterized protein</fullName>
    </submittedName>
</protein>
<accession>A0A7C1CDP7</accession>
<evidence type="ECO:0000256" key="1">
    <source>
        <dbReference type="SAM" id="Phobius"/>
    </source>
</evidence>
<proteinExistence type="predicted"/>
<gene>
    <name evidence="2" type="ORF">ENN26_07495</name>
</gene>
<organism evidence="2">
    <name type="scientific">Thermofilum adornatum</name>
    <dbReference type="NCBI Taxonomy" id="1365176"/>
    <lineage>
        <taxon>Archaea</taxon>
        <taxon>Thermoproteota</taxon>
        <taxon>Thermoprotei</taxon>
        <taxon>Thermofilales</taxon>
        <taxon>Thermofilaceae</taxon>
        <taxon>Thermofilum</taxon>
    </lineage>
</organism>
<dbReference type="EMBL" id="DSAY01000132">
    <property type="protein sequence ID" value="HDP15597.1"/>
    <property type="molecule type" value="Genomic_DNA"/>
</dbReference>
<keyword evidence="1" id="KW-0812">Transmembrane</keyword>
<feature type="transmembrane region" description="Helical" evidence="1">
    <location>
        <begin position="52"/>
        <end position="77"/>
    </location>
</feature>
<sequence>MSTSPYSQQSIPPKAEGVREFTRLARIIAILRGIIALIAGLFLIIRSKQLDLSVFLVVTGAMDFFIHFNTAEILSLIDKGEYEKAKEKILPWTFFSIVFGGVIVGFFFLLAYTKFDEIAGQKCEKN</sequence>
<feature type="transmembrane region" description="Helical" evidence="1">
    <location>
        <begin position="89"/>
        <end position="112"/>
    </location>
</feature>
<keyword evidence="1" id="KW-0472">Membrane</keyword>
<feature type="transmembrane region" description="Helical" evidence="1">
    <location>
        <begin position="24"/>
        <end position="45"/>
    </location>
</feature>
<keyword evidence="1" id="KW-1133">Transmembrane helix</keyword>
<comment type="caution">
    <text evidence="2">The sequence shown here is derived from an EMBL/GenBank/DDBJ whole genome shotgun (WGS) entry which is preliminary data.</text>
</comment>
<reference evidence="2" key="1">
    <citation type="journal article" date="2020" name="mSystems">
        <title>Genome- and Community-Level Interaction Insights into Carbon Utilization and Element Cycling Functions of Hydrothermarchaeota in Hydrothermal Sediment.</title>
        <authorList>
            <person name="Zhou Z."/>
            <person name="Liu Y."/>
            <person name="Xu W."/>
            <person name="Pan J."/>
            <person name="Luo Z.H."/>
            <person name="Li M."/>
        </authorList>
    </citation>
    <scope>NUCLEOTIDE SEQUENCE [LARGE SCALE GENOMIC DNA]</scope>
    <source>
        <strain evidence="2">SpSt-116</strain>
    </source>
</reference>
<dbReference type="AlphaFoldDB" id="A0A7C1CDP7"/>